<sequence length="546" mass="64342">MEIKINIGNWQYNAGIVGLFNILNNANKDCVRLENNMMYFDSLELENFEEKYFNYLTKIYEKMLSWYKIVSFKERIDYFKQKNILDEDDLIQINNYVKDILKKYLKSNSYIAAYDFIEGKIDPLKEEKLLKTIVIKKNEKIEDKATEIKELLEKVDKIVEYFSSENAKKYICAKNIIYTVIKNGWDGVSFLNAQTKEKDVYKDFKNYFLSPLFEYFSEDSDKYKYNCFICDRKIKNLNSDFNFLTNTGFDIARKSSHVWNFTNDISMCPVCKLVYSCVPAGFTYVYGAGLFINSNTNIGELIRINSKLKTEIYREKSLSGIYKILNREIQEDIKYELEDIQVVRFENMKYIFNILSKNMIRVLVESKDEFLKLENYSYKFNGENYSLIDEILRKLLNNENLFTLIHKLIYSKITIPNQYLNEKGIFSTIKINFKMLKGTGYMETKELDVLSKARLAGRNLKEKYEAKKAEHKLQGICYRLLNGIKTNNISMTMDTILNCYLYCDEAVPKIIMEMMENEEVFKEIGYAFISGLLSVKYIDNKDKGGN</sequence>
<dbReference type="Pfam" id="PF09706">
    <property type="entry name" value="Cas_CXXC_CXXC"/>
    <property type="match status" value="1"/>
</dbReference>
<organism evidence="2 3">
    <name type="scientific">Fusobacterium hominis</name>
    <dbReference type="NCBI Taxonomy" id="2764326"/>
    <lineage>
        <taxon>Bacteria</taxon>
        <taxon>Fusobacteriati</taxon>
        <taxon>Fusobacteriota</taxon>
        <taxon>Fusobacteriia</taxon>
        <taxon>Fusobacteriales</taxon>
        <taxon>Fusobacteriaceae</taxon>
        <taxon>Fusobacterium</taxon>
    </lineage>
</organism>
<dbReference type="EMBL" id="CP060637">
    <property type="protein sequence ID" value="QNM15109.1"/>
    <property type="molecule type" value="Genomic_DNA"/>
</dbReference>
<dbReference type="Proteomes" id="UP000515913">
    <property type="component" value="Chromosome"/>
</dbReference>
<evidence type="ECO:0000313" key="3">
    <source>
        <dbReference type="Proteomes" id="UP000515913"/>
    </source>
</evidence>
<dbReference type="KEGG" id="fho:H9Q81_09380"/>
<dbReference type="CDD" id="cd09754">
    <property type="entry name" value="Cas8a1_I-A"/>
    <property type="match status" value="1"/>
</dbReference>
<dbReference type="InterPro" id="IPR019121">
    <property type="entry name" value="CRISPR-assoc_CXXC-CXXC_dom"/>
</dbReference>
<reference evidence="2 3" key="1">
    <citation type="submission" date="2020-08" db="EMBL/GenBank/DDBJ databases">
        <authorList>
            <person name="Liu C."/>
            <person name="Sun Q."/>
        </authorList>
    </citation>
    <scope>NUCLEOTIDE SEQUENCE [LARGE SCALE GENOMIC DNA]</scope>
    <source>
        <strain evidence="2 3">NSJ-57</strain>
    </source>
</reference>
<dbReference type="InterPro" id="IPR010180">
    <property type="entry name" value="CRISPR-assoc_prot_CXXC-CXXC"/>
</dbReference>
<accession>A0A7G9GWC7</accession>
<evidence type="ECO:0000313" key="2">
    <source>
        <dbReference type="EMBL" id="QNM15109.1"/>
    </source>
</evidence>
<feature type="domain" description="CRISPR-associated protein CXXC-CXXC" evidence="1">
    <location>
        <begin position="221"/>
        <end position="283"/>
    </location>
</feature>
<name>A0A7G9GWC7_9FUSO</name>
<dbReference type="AlphaFoldDB" id="A0A7G9GWC7"/>
<dbReference type="RefSeq" id="WP_187422840.1">
    <property type="nucleotide sequence ID" value="NZ_CP060637.1"/>
</dbReference>
<keyword evidence="3" id="KW-1185">Reference proteome</keyword>
<evidence type="ECO:0000259" key="1">
    <source>
        <dbReference type="Pfam" id="PF09706"/>
    </source>
</evidence>
<protein>
    <submittedName>
        <fullName evidence="2">Type I-B CRISPR-associated protein Cas8b1/Cst1</fullName>
    </submittedName>
</protein>
<proteinExistence type="predicted"/>
<dbReference type="NCBIfam" id="TIGR01908">
    <property type="entry name" value="cas_CXXC_CXXC"/>
    <property type="match status" value="1"/>
</dbReference>
<gene>
    <name evidence="2" type="primary">cas8a1</name>
    <name evidence="2" type="ORF">H9Q81_09380</name>
</gene>